<organism evidence="2 3">
    <name type="scientific">Sphingomonas sanxanigenens DSM 19645 = NX02</name>
    <dbReference type="NCBI Taxonomy" id="1123269"/>
    <lineage>
        <taxon>Bacteria</taxon>
        <taxon>Pseudomonadati</taxon>
        <taxon>Pseudomonadota</taxon>
        <taxon>Alphaproteobacteria</taxon>
        <taxon>Sphingomonadales</taxon>
        <taxon>Sphingomonadaceae</taxon>
        <taxon>Sphingomonas</taxon>
    </lineage>
</organism>
<dbReference type="PATRIC" id="fig|1123269.5.peg.2573"/>
<dbReference type="HOGENOM" id="CLU_186160_0_0_5"/>
<evidence type="ECO:0008006" key="4">
    <source>
        <dbReference type="Google" id="ProtNLM"/>
    </source>
</evidence>
<gene>
    <name evidence="2" type="ORF">NX02_13215</name>
</gene>
<proteinExistence type="predicted"/>
<dbReference type="RefSeq" id="WP_025292543.1">
    <property type="nucleotide sequence ID" value="NZ_CP006644.1"/>
</dbReference>
<dbReference type="EMBL" id="CP006644">
    <property type="protein sequence ID" value="AHE54341.1"/>
    <property type="molecule type" value="Genomic_DNA"/>
</dbReference>
<accession>W0AB61</accession>
<feature type="transmembrane region" description="Helical" evidence="1">
    <location>
        <begin position="6"/>
        <end position="26"/>
    </location>
</feature>
<dbReference type="Proteomes" id="UP000018851">
    <property type="component" value="Chromosome"/>
</dbReference>
<sequence>MFDNPFSMVVAIVLIVSIAGVMRARYKAERQEAERTPDPEAGRLRDEIKALKDRVAVLERLATDSTSALDREFEMLRKRDS</sequence>
<dbReference type="KEGG" id="ssan:NX02_13215"/>
<dbReference type="AlphaFoldDB" id="W0AB61"/>
<dbReference type="STRING" id="1123269.NX02_13215"/>
<dbReference type="OrthoDB" id="7579171at2"/>
<keyword evidence="1" id="KW-0472">Membrane</keyword>
<keyword evidence="1" id="KW-1133">Transmembrane helix</keyword>
<evidence type="ECO:0000313" key="3">
    <source>
        <dbReference type="Proteomes" id="UP000018851"/>
    </source>
</evidence>
<reference evidence="2 3" key="1">
    <citation type="submission" date="2013-07" db="EMBL/GenBank/DDBJ databases">
        <title>Completed genome of Sphingomonas sanxanigenens NX02.</title>
        <authorList>
            <person name="Ma T."/>
            <person name="Huang H."/>
            <person name="Wu M."/>
            <person name="Li X."/>
            <person name="Li G."/>
        </authorList>
    </citation>
    <scope>NUCLEOTIDE SEQUENCE [LARGE SCALE GENOMIC DNA]</scope>
    <source>
        <strain evidence="2 3">NX02</strain>
    </source>
</reference>
<evidence type="ECO:0000256" key="1">
    <source>
        <dbReference type="SAM" id="Phobius"/>
    </source>
</evidence>
<evidence type="ECO:0000313" key="2">
    <source>
        <dbReference type="EMBL" id="AHE54341.1"/>
    </source>
</evidence>
<keyword evidence="1" id="KW-0812">Transmembrane</keyword>
<keyword evidence="3" id="KW-1185">Reference proteome</keyword>
<protein>
    <recommendedName>
        <fullName evidence="4">Phage shock protein B</fullName>
    </recommendedName>
</protein>
<name>W0AB61_9SPHN</name>